<comment type="caution">
    <text evidence="1">The sequence shown here is derived from an EMBL/GenBank/DDBJ whole genome shotgun (WGS) entry which is preliminary data.</text>
</comment>
<dbReference type="BioCyc" id="LINT1193029:G11R4-1748-MONOMER"/>
<accession>M6ZG87</accession>
<gene>
    <name evidence="1" type="ORF">LEP1GSC124_0984</name>
</gene>
<evidence type="ECO:0000313" key="2">
    <source>
        <dbReference type="Proteomes" id="UP000012117"/>
    </source>
</evidence>
<sequence length="51" mass="6181">MNEFPEHREIVLNDIQTFLETIQREKIDFESLKLQRKEVVSRKKRNPVSNP</sequence>
<dbReference type="EMBL" id="AKWN02000433">
    <property type="protein sequence ID" value="EMP05493.1"/>
    <property type="molecule type" value="Genomic_DNA"/>
</dbReference>
<evidence type="ECO:0000313" key="1">
    <source>
        <dbReference type="EMBL" id="EMP05493.1"/>
    </source>
</evidence>
<protein>
    <submittedName>
        <fullName evidence="1">Uncharacterized protein</fullName>
    </submittedName>
</protein>
<proteinExistence type="predicted"/>
<dbReference type="Proteomes" id="UP000012117">
    <property type="component" value="Unassembled WGS sequence"/>
</dbReference>
<name>M6ZG87_LEPIR</name>
<dbReference type="AlphaFoldDB" id="M6ZG87"/>
<organism evidence="1 2">
    <name type="scientific">Leptospira interrogans serovar Pyrogenes str. 200701872</name>
    <dbReference type="NCBI Taxonomy" id="1193029"/>
    <lineage>
        <taxon>Bacteria</taxon>
        <taxon>Pseudomonadati</taxon>
        <taxon>Spirochaetota</taxon>
        <taxon>Spirochaetia</taxon>
        <taxon>Leptospirales</taxon>
        <taxon>Leptospiraceae</taxon>
        <taxon>Leptospira</taxon>
    </lineage>
</organism>
<reference evidence="1 2" key="1">
    <citation type="submission" date="2013-01" db="EMBL/GenBank/DDBJ databases">
        <authorList>
            <person name="Harkins D.M."/>
            <person name="Durkin A.S."/>
            <person name="Brinkac L.M."/>
            <person name="Haft D.H."/>
            <person name="Selengut J.D."/>
            <person name="Sanka R."/>
            <person name="DePew J."/>
            <person name="Purushe J."/>
            <person name="Picardeau M."/>
            <person name="Werts C."/>
            <person name="Goarant C."/>
            <person name="Vinetz J.M."/>
            <person name="Sutton G.G."/>
            <person name="Nierman W.C."/>
            <person name="Fouts D.E."/>
        </authorList>
    </citation>
    <scope>NUCLEOTIDE SEQUENCE [LARGE SCALE GENOMIC DNA]</scope>
    <source>
        <strain evidence="1 2">200701872</strain>
    </source>
</reference>